<protein>
    <submittedName>
        <fullName evidence="2">Polyisoprenoid-binding protein YceI</fullName>
    </submittedName>
</protein>
<dbReference type="AlphaFoldDB" id="A0A238W7U2"/>
<dbReference type="Gene3D" id="2.40.128.110">
    <property type="entry name" value="Lipid/polyisoprenoid-binding, YceI-like"/>
    <property type="match status" value="1"/>
</dbReference>
<dbReference type="OrthoDB" id="116832at2"/>
<dbReference type="InterPro" id="IPR036761">
    <property type="entry name" value="TTHA0802/YceI-like_sf"/>
</dbReference>
<dbReference type="EMBL" id="FZNY01000001">
    <property type="protein sequence ID" value="SNR42354.1"/>
    <property type="molecule type" value="Genomic_DNA"/>
</dbReference>
<proteinExistence type="predicted"/>
<evidence type="ECO:0000313" key="3">
    <source>
        <dbReference type="Proteomes" id="UP000198379"/>
    </source>
</evidence>
<sequence>MNKLILIFLLISSVSSTERNRNHYLTKTGEVAFFSHTSVATIEGINNKVASVLDVCTGDLSIHLLVSAFDFEKESMQQHFNKTYLESDLYPDARFIGRIVNFDASQESPQARIVEGGLTIKGITVPIRIKVLITRTEDSYRMVGETAIKIKDFNISIPSVFDAHISKRIQMTFNFEYAVCQNEE</sequence>
<dbReference type="RefSeq" id="WP_089370076.1">
    <property type="nucleotide sequence ID" value="NZ_BMEP01000002.1"/>
</dbReference>
<dbReference type="PANTHER" id="PTHR34406:SF1">
    <property type="entry name" value="PROTEIN YCEI"/>
    <property type="match status" value="1"/>
</dbReference>
<dbReference type="PANTHER" id="PTHR34406">
    <property type="entry name" value="PROTEIN YCEI"/>
    <property type="match status" value="1"/>
</dbReference>
<reference evidence="2 3" key="1">
    <citation type="submission" date="2017-06" db="EMBL/GenBank/DDBJ databases">
        <authorList>
            <person name="Kim H.J."/>
            <person name="Triplett B.A."/>
        </authorList>
    </citation>
    <scope>NUCLEOTIDE SEQUENCE [LARGE SCALE GENOMIC DNA]</scope>
    <source>
        <strain evidence="2 3">DSM 25597</strain>
    </source>
</reference>
<gene>
    <name evidence="2" type="ORF">SAMN06265376_101761</name>
</gene>
<accession>A0A238W7U2</accession>
<dbReference type="SUPFAM" id="SSF101874">
    <property type="entry name" value="YceI-like"/>
    <property type="match status" value="1"/>
</dbReference>
<feature type="domain" description="Lipid/polyisoprenoid-binding YceI-like" evidence="1">
    <location>
        <begin position="22"/>
        <end position="178"/>
    </location>
</feature>
<name>A0A238W7U2_9FLAO</name>
<evidence type="ECO:0000313" key="2">
    <source>
        <dbReference type="EMBL" id="SNR42354.1"/>
    </source>
</evidence>
<dbReference type="InterPro" id="IPR007372">
    <property type="entry name" value="Lipid/polyisoprenoid-bd_YceI"/>
</dbReference>
<keyword evidence="3" id="KW-1185">Reference proteome</keyword>
<dbReference type="Pfam" id="PF04264">
    <property type="entry name" value="YceI"/>
    <property type="match status" value="1"/>
</dbReference>
<organism evidence="2 3">
    <name type="scientific">Dokdonia pacifica</name>
    <dbReference type="NCBI Taxonomy" id="1627892"/>
    <lineage>
        <taxon>Bacteria</taxon>
        <taxon>Pseudomonadati</taxon>
        <taxon>Bacteroidota</taxon>
        <taxon>Flavobacteriia</taxon>
        <taxon>Flavobacteriales</taxon>
        <taxon>Flavobacteriaceae</taxon>
        <taxon>Dokdonia</taxon>
    </lineage>
</organism>
<evidence type="ECO:0000259" key="1">
    <source>
        <dbReference type="SMART" id="SM00867"/>
    </source>
</evidence>
<dbReference type="SMART" id="SM00867">
    <property type="entry name" value="YceI"/>
    <property type="match status" value="1"/>
</dbReference>
<dbReference type="Proteomes" id="UP000198379">
    <property type="component" value="Unassembled WGS sequence"/>
</dbReference>